<name>A0A084W128_ANOSI</name>
<proteinExistence type="predicted"/>
<dbReference type="EMBL" id="KE525264">
    <property type="protein sequence ID" value="KFB43922.1"/>
    <property type="molecule type" value="Genomic_DNA"/>
</dbReference>
<dbReference type="Proteomes" id="UP000030765">
    <property type="component" value="Unassembled WGS sequence"/>
</dbReference>
<dbReference type="AlphaFoldDB" id="A0A084W128"/>
<evidence type="ECO:0000313" key="2">
    <source>
        <dbReference type="EMBL" id="KFB43922.1"/>
    </source>
</evidence>
<keyword evidence="4" id="KW-1185">Reference proteome</keyword>
<dbReference type="VEuPathDB" id="VectorBase:ASIC011747"/>
<evidence type="ECO:0000313" key="3">
    <source>
        <dbReference type="EnsemblMetazoa" id="ASIC011747-PA"/>
    </source>
</evidence>
<organism evidence="2">
    <name type="scientific">Anopheles sinensis</name>
    <name type="common">Mosquito</name>
    <dbReference type="NCBI Taxonomy" id="74873"/>
    <lineage>
        <taxon>Eukaryota</taxon>
        <taxon>Metazoa</taxon>
        <taxon>Ecdysozoa</taxon>
        <taxon>Arthropoda</taxon>
        <taxon>Hexapoda</taxon>
        <taxon>Insecta</taxon>
        <taxon>Pterygota</taxon>
        <taxon>Neoptera</taxon>
        <taxon>Endopterygota</taxon>
        <taxon>Diptera</taxon>
        <taxon>Nematocera</taxon>
        <taxon>Culicoidea</taxon>
        <taxon>Culicidae</taxon>
        <taxon>Anophelinae</taxon>
        <taxon>Anopheles</taxon>
    </lineage>
</organism>
<reference evidence="2 4" key="1">
    <citation type="journal article" date="2014" name="BMC Genomics">
        <title>Genome sequence of Anopheles sinensis provides insight into genetics basis of mosquito competence for malaria parasites.</title>
        <authorList>
            <person name="Zhou D."/>
            <person name="Zhang D."/>
            <person name="Ding G."/>
            <person name="Shi L."/>
            <person name="Hou Q."/>
            <person name="Ye Y."/>
            <person name="Xu Y."/>
            <person name="Zhou H."/>
            <person name="Xiong C."/>
            <person name="Li S."/>
            <person name="Yu J."/>
            <person name="Hong S."/>
            <person name="Yu X."/>
            <person name="Zou P."/>
            <person name="Chen C."/>
            <person name="Chang X."/>
            <person name="Wang W."/>
            <person name="Lv Y."/>
            <person name="Sun Y."/>
            <person name="Ma L."/>
            <person name="Shen B."/>
            <person name="Zhu C."/>
        </authorList>
    </citation>
    <scope>NUCLEOTIDE SEQUENCE [LARGE SCALE GENOMIC DNA]</scope>
</reference>
<gene>
    <name evidence="2" type="ORF">ZHAS_00011747</name>
</gene>
<dbReference type="EnsemblMetazoa" id="ASIC011747-RA">
    <property type="protein sequence ID" value="ASIC011747-PA"/>
    <property type="gene ID" value="ASIC011747"/>
</dbReference>
<accession>A0A084W128</accession>
<evidence type="ECO:0000313" key="4">
    <source>
        <dbReference type="Proteomes" id="UP000030765"/>
    </source>
</evidence>
<reference evidence="3" key="2">
    <citation type="submission" date="2020-05" db="UniProtKB">
        <authorList>
            <consortium name="EnsemblMetazoa"/>
        </authorList>
    </citation>
    <scope>IDENTIFICATION</scope>
</reference>
<sequence>MSSAGAVNVAGTKRRAQFPGRSNRWECAVLENGPAAACTSFDPIASNVPCRKTANSELADVASWCLGQVTEEEEEETTVSAPRTQGNEDTTVKGNSMREQ</sequence>
<protein>
    <submittedName>
        <fullName evidence="2 3">Chemotaxis protein</fullName>
    </submittedName>
</protein>
<feature type="compositionally biased region" description="Polar residues" evidence="1">
    <location>
        <begin position="79"/>
        <end position="94"/>
    </location>
</feature>
<dbReference type="EMBL" id="ATLV01019206">
    <property type="status" value="NOT_ANNOTATED_CDS"/>
    <property type="molecule type" value="Genomic_DNA"/>
</dbReference>
<feature type="region of interest" description="Disordered" evidence="1">
    <location>
        <begin position="71"/>
        <end position="100"/>
    </location>
</feature>
<evidence type="ECO:0000256" key="1">
    <source>
        <dbReference type="SAM" id="MobiDB-lite"/>
    </source>
</evidence>